<evidence type="ECO:0000313" key="2">
    <source>
        <dbReference type="Proteomes" id="UP000318138"/>
    </source>
</evidence>
<name>A0A859FAF5_9BACI</name>
<evidence type="ECO:0000313" key="1">
    <source>
        <dbReference type="EMBL" id="QKS70219.1"/>
    </source>
</evidence>
<proteinExistence type="predicted"/>
<dbReference type="Proteomes" id="UP000318138">
    <property type="component" value="Chromosome"/>
</dbReference>
<reference evidence="2" key="1">
    <citation type="submission" date="2019-07" db="EMBL/GenBank/DDBJ databases">
        <title>Bacillus alkalisoli sp. nov. isolated from saline soil.</title>
        <authorList>
            <person name="Sun J.-Q."/>
            <person name="Xu L."/>
        </authorList>
    </citation>
    <scope>NUCLEOTIDE SEQUENCE [LARGE SCALE GENOMIC DNA]</scope>
    <source>
        <strain evidence="2">M4U3P1</strain>
    </source>
</reference>
<accession>A0A859FAF5</accession>
<dbReference type="EMBL" id="CP041372">
    <property type="protein sequence ID" value="QKS70219.1"/>
    <property type="molecule type" value="Genomic_DNA"/>
</dbReference>
<protein>
    <submittedName>
        <fullName evidence="1">Uncharacterized protein</fullName>
    </submittedName>
</protein>
<dbReference type="AlphaFoldDB" id="A0A859FAF5"/>
<dbReference type="KEGG" id="psua:FLK61_26010"/>
<dbReference type="RefSeq" id="WP_176008259.1">
    <property type="nucleotide sequence ID" value="NZ_CP041372.2"/>
</dbReference>
<keyword evidence="2" id="KW-1185">Reference proteome</keyword>
<gene>
    <name evidence="1" type="ORF">FLK61_26010</name>
</gene>
<sequence>MKTQPFKGFSKSKIDYVVNAVALEQVKAGAEDKCLSIAFNKLKSQRNNAELDSMEMILLARALKRLYVRLYKEYGEESFKKERQHLLNIANKIDIARLQHQENNHPLKKHKKILTA</sequence>
<organism evidence="1 2">
    <name type="scientific">Paenalkalicoccus suaedae</name>
    <dbReference type="NCBI Taxonomy" id="2592382"/>
    <lineage>
        <taxon>Bacteria</taxon>
        <taxon>Bacillati</taxon>
        <taxon>Bacillota</taxon>
        <taxon>Bacilli</taxon>
        <taxon>Bacillales</taxon>
        <taxon>Bacillaceae</taxon>
        <taxon>Paenalkalicoccus</taxon>
    </lineage>
</organism>